<dbReference type="EMBL" id="GGEC01088031">
    <property type="protein sequence ID" value="MBX68515.1"/>
    <property type="molecule type" value="Transcribed_RNA"/>
</dbReference>
<sequence length="35" mass="4218">MFLGLRKFRLDWPERMFRTCHAVQRIALLTIPSIT</sequence>
<accession>A0A2P2QNL7</accession>
<evidence type="ECO:0000313" key="1">
    <source>
        <dbReference type="EMBL" id="MBX68515.1"/>
    </source>
</evidence>
<name>A0A2P2QNL7_RHIMU</name>
<proteinExistence type="predicted"/>
<dbReference type="AlphaFoldDB" id="A0A2P2QNL7"/>
<protein>
    <submittedName>
        <fullName evidence="1">Uncharacterized protein</fullName>
    </submittedName>
</protein>
<reference evidence="1" key="1">
    <citation type="submission" date="2018-02" db="EMBL/GenBank/DDBJ databases">
        <title>Rhizophora mucronata_Transcriptome.</title>
        <authorList>
            <person name="Meera S.P."/>
            <person name="Sreeshan A."/>
            <person name="Augustine A."/>
        </authorList>
    </citation>
    <scope>NUCLEOTIDE SEQUENCE</scope>
    <source>
        <tissue evidence="1">Leaf</tissue>
    </source>
</reference>
<organism evidence="1">
    <name type="scientific">Rhizophora mucronata</name>
    <name type="common">Asiatic mangrove</name>
    <dbReference type="NCBI Taxonomy" id="61149"/>
    <lineage>
        <taxon>Eukaryota</taxon>
        <taxon>Viridiplantae</taxon>
        <taxon>Streptophyta</taxon>
        <taxon>Embryophyta</taxon>
        <taxon>Tracheophyta</taxon>
        <taxon>Spermatophyta</taxon>
        <taxon>Magnoliopsida</taxon>
        <taxon>eudicotyledons</taxon>
        <taxon>Gunneridae</taxon>
        <taxon>Pentapetalae</taxon>
        <taxon>rosids</taxon>
        <taxon>fabids</taxon>
        <taxon>Malpighiales</taxon>
        <taxon>Rhizophoraceae</taxon>
        <taxon>Rhizophora</taxon>
    </lineage>
</organism>